<comment type="caution">
    <text evidence="8">The sequence shown here is derived from an EMBL/GenBank/DDBJ whole genome shotgun (WGS) entry which is preliminary data.</text>
</comment>
<dbReference type="RefSeq" id="WP_379077357.1">
    <property type="nucleotide sequence ID" value="NZ_JBHULL010000007.1"/>
</dbReference>
<feature type="domain" description="Glycosyl-hydrolase 97 catalytic" evidence="5">
    <location>
        <begin position="302"/>
        <end position="451"/>
    </location>
</feature>
<dbReference type="InterPro" id="IPR029483">
    <property type="entry name" value="GH97_C"/>
</dbReference>
<evidence type="ECO:0000259" key="6">
    <source>
        <dbReference type="Pfam" id="PF14508"/>
    </source>
</evidence>
<organism evidence="8 9">
    <name type="scientific">Pedobacter vanadiisoli</name>
    <dbReference type="NCBI Taxonomy" id="1761975"/>
    <lineage>
        <taxon>Bacteria</taxon>
        <taxon>Pseudomonadati</taxon>
        <taxon>Bacteroidota</taxon>
        <taxon>Sphingobacteriia</taxon>
        <taxon>Sphingobacteriales</taxon>
        <taxon>Sphingobacteriaceae</taxon>
        <taxon>Pedobacter</taxon>
    </lineage>
</organism>
<evidence type="ECO:0000256" key="4">
    <source>
        <dbReference type="SAM" id="SignalP"/>
    </source>
</evidence>
<dbReference type="Gene3D" id="3.20.20.70">
    <property type="entry name" value="Aldolase class I"/>
    <property type="match status" value="1"/>
</dbReference>
<evidence type="ECO:0000313" key="8">
    <source>
        <dbReference type="EMBL" id="MFD2582434.1"/>
    </source>
</evidence>
<evidence type="ECO:0000256" key="2">
    <source>
        <dbReference type="ARBA" id="ARBA00011245"/>
    </source>
</evidence>
<dbReference type="InterPro" id="IPR019563">
    <property type="entry name" value="GH97_catalytic"/>
</dbReference>
<evidence type="ECO:0000256" key="3">
    <source>
        <dbReference type="ARBA" id="ARBA00022837"/>
    </source>
</evidence>
<feature type="domain" description="Glycosyl-hydrolase 97 N-terminal" evidence="6">
    <location>
        <begin position="40"/>
        <end position="276"/>
    </location>
</feature>
<keyword evidence="4" id="KW-0732">Signal</keyword>
<dbReference type="Pfam" id="PF14509">
    <property type="entry name" value="GH97_C"/>
    <property type="match status" value="1"/>
</dbReference>
<evidence type="ECO:0000256" key="1">
    <source>
        <dbReference type="ARBA" id="ARBA00001913"/>
    </source>
</evidence>
<dbReference type="Pfam" id="PF14508">
    <property type="entry name" value="GH97_N"/>
    <property type="match status" value="1"/>
</dbReference>
<name>A0ABW5MH16_9SPHI</name>
<dbReference type="SUPFAM" id="SSF51445">
    <property type="entry name" value="(Trans)glycosidases"/>
    <property type="match status" value="1"/>
</dbReference>
<keyword evidence="8" id="KW-0378">Hydrolase</keyword>
<keyword evidence="3" id="KW-0106">Calcium</keyword>
<protein>
    <submittedName>
        <fullName evidence="8">Glycoside hydrolase family 97 catalytic domain-containing protein</fullName>
    </submittedName>
</protein>
<sequence length="650" mass="73567">MKFKPGRSFKNLKFLSLFLILQCSVCAGYSQPLQKSYTLYSPDKKLEIDVYKQPDGNYYYSFSANKKLLIDRSPMGFETVKNGTIPSTGWIVTAQNRKTVNTVWKPVWGKRQLVSDHYNELIIKLSSAVNSSDKINIVLRAYNDGVAFQYLIPQESKIEQAVKSELTGFNFKGDFTAWYYNFERHNIGPELLSQAEGERMPVMTIKADSNQYMAIHEACLDEGEPLKLRSKKGNLLFSVTSKPQKLYPGYHSAWRVIFSGNTPGKLVDSHLLELLNPDPKMDFSWVKPGVALWDWRIDGAVWEGFHYGMNYTSWVKMIDFAAKQGFPHLVLDANWYGPEFSKDSDPLKGDKAKDVQNIIRYGKEKGVGVWLYLNDVGGKKFPIEKTLEQYHQWGAAGVKYGFMSGSPEEKNIRTKMLTELCAKNKLLVDFHDGPVHPYGQMRTWPNAVTREYCKAQLDGRDIFYPKTFVTSAFVNMIAGPVDMNNGMFDLRQGKTTRKDNNMEVPSTVVSEAARTLITFSGATVIPDIPEYYEKYPELLNFLSAQKMPWKESKTLAGEIGEYIVTMRQASNGVYLVGAATNEKGRLLQIPMSFLPKGTFVAEVIEDGDNADYLTNRETYKVVKKSISRKDVLNVRLAAGGGACIKLVLKH</sequence>
<dbReference type="Proteomes" id="UP001597461">
    <property type="component" value="Unassembled WGS sequence"/>
</dbReference>
<dbReference type="GO" id="GO:0016787">
    <property type="term" value="F:hydrolase activity"/>
    <property type="evidence" value="ECO:0007669"/>
    <property type="project" value="UniProtKB-KW"/>
</dbReference>
<dbReference type="EMBL" id="JBHULL010000007">
    <property type="protein sequence ID" value="MFD2582434.1"/>
    <property type="molecule type" value="Genomic_DNA"/>
</dbReference>
<feature type="chain" id="PRO_5046952126" evidence="4">
    <location>
        <begin position="28"/>
        <end position="650"/>
    </location>
</feature>
<reference evidence="9" key="1">
    <citation type="journal article" date="2019" name="Int. J. Syst. Evol. Microbiol.">
        <title>The Global Catalogue of Microorganisms (GCM) 10K type strain sequencing project: providing services to taxonomists for standard genome sequencing and annotation.</title>
        <authorList>
            <consortium name="The Broad Institute Genomics Platform"/>
            <consortium name="The Broad Institute Genome Sequencing Center for Infectious Disease"/>
            <person name="Wu L."/>
            <person name="Ma J."/>
        </authorList>
    </citation>
    <scope>NUCLEOTIDE SEQUENCE [LARGE SCALE GENOMIC DNA]</scope>
    <source>
        <strain evidence="9">KCTC 42866</strain>
    </source>
</reference>
<proteinExistence type="predicted"/>
<dbReference type="InterPro" id="IPR013785">
    <property type="entry name" value="Aldolase_TIM"/>
</dbReference>
<dbReference type="InterPro" id="IPR052720">
    <property type="entry name" value="Glycosyl_hydrolase_97"/>
</dbReference>
<comment type="cofactor">
    <cofactor evidence="1">
        <name>Ca(2+)</name>
        <dbReference type="ChEBI" id="CHEBI:29108"/>
    </cofactor>
</comment>
<comment type="subunit">
    <text evidence="2">Monomer.</text>
</comment>
<dbReference type="PANTHER" id="PTHR35803">
    <property type="entry name" value="GLUCAN 1,4-ALPHA-GLUCOSIDASE SUSB-RELATED"/>
    <property type="match status" value="1"/>
</dbReference>
<evidence type="ECO:0000259" key="5">
    <source>
        <dbReference type="Pfam" id="PF10566"/>
    </source>
</evidence>
<feature type="signal peptide" evidence="4">
    <location>
        <begin position="1"/>
        <end position="27"/>
    </location>
</feature>
<dbReference type="Gene3D" id="2.70.98.10">
    <property type="match status" value="1"/>
</dbReference>
<keyword evidence="9" id="KW-1185">Reference proteome</keyword>
<dbReference type="Pfam" id="PF10566">
    <property type="entry name" value="Glyco_hydro_97"/>
    <property type="match status" value="1"/>
</dbReference>
<accession>A0ABW5MH16</accession>
<feature type="domain" description="Glycosyl-hydrolase 97 C-terminal oligomerisation" evidence="7">
    <location>
        <begin position="549"/>
        <end position="646"/>
    </location>
</feature>
<evidence type="ECO:0000313" key="9">
    <source>
        <dbReference type="Proteomes" id="UP001597461"/>
    </source>
</evidence>
<dbReference type="InterPro" id="IPR014718">
    <property type="entry name" value="GH-type_carb-bd"/>
</dbReference>
<evidence type="ECO:0000259" key="7">
    <source>
        <dbReference type="Pfam" id="PF14509"/>
    </source>
</evidence>
<dbReference type="InterPro" id="IPR029486">
    <property type="entry name" value="GH97_N"/>
</dbReference>
<gene>
    <name evidence="8" type="ORF">ACFSR6_08035</name>
</gene>
<dbReference type="InterPro" id="IPR017853">
    <property type="entry name" value="GH"/>
</dbReference>